<feature type="region of interest" description="Disordered" evidence="1">
    <location>
        <begin position="1"/>
        <end position="26"/>
    </location>
</feature>
<accession>A0A915TZP1</accession>
<proteinExistence type="predicted"/>
<feature type="compositionally biased region" description="Basic and acidic residues" evidence="1">
    <location>
        <begin position="1"/>
        <end position="16"/>
    </location>
</feature>
<gene>
    <name evidence="2" type="ORF">GF1_11670</name>
</gene>
<dbReference type="AlphaFoldDB" id="A0A915TZP1"/>
<dbReference type="Proteomes" id="UP001063350">
    <property type="component" value="Chromosome"/>
</dbReference>
<sequence>MPIEEPRNSSRHHQADQRSCPNDWPDESYIHGCKLLLVALFRPEMYRKYRELQTISRNRQSRDDSGSQPTGHHQ</sequence>
<evidence type="ECO:0000313" key="2">
    <source>
        <dbReference type="EMBL" id="BCO08791.1"/>
    </source>
</evidence>
<dbReference type="EMBL" id="AP024233">
    <property type="protein sequence ID" value="BCO08791.1"/>
    <property type="molecule type" value="Genomic_DNA"/>
</dbReference>
<dbReference type="RefSeq" id="WP_267928693.1">
    <property type="nucleotide sequence ID" value="NZ_AP024233.1"/>
</dbReference>
<dbReference type="KEGG" id="ddu:GF1_11670"/>
<protein>
    <submittedName>
        <fullName evidence="2">Uncharacterized protein</fullName>
    </submittedName>
</protein>
<feature type="region of interest" description="Disordered" evidence="1">
    <location>
        <begin position="53"/>
        <end position="74"/>
    </location>
</feature>
<evidence type="ECO:0000256" key="1">
    <source>
        <dbReference type="SAM" id="MobiDB-lite"/>
    </source>
</evidence>
<keyword evidence="3" id="KW-1185">Reference proteome</keyword>
<organism evidence="2 3">
    <name type="scientific">Desulfolithobacter dissulfuricans</name>
    <dbReference type="NCBI Taxonomy" id="2795293"/>
    <lineage>
        <taxon>Bacteria</taxon>
        <taxon>Pseudomonadati</taxon>
        <taxon>Thermodesulfobacteriota</taxon>
        <taxon>Desulfobulbia</taxon>
        <taxon>Desulfobulbales</taxon>
        <taxon>Desulfobulbaceae</taxon>
        <taxon>Desulfolithobacter</taxon>
    </lineage>
</organism>
<evidence type="ECO:0000313" key="3">
    <source>
        <dbReference type="Proteomes" id="UP001063350"/>
    </source>
</evidence>
<reference evidence="2" key="1">
    <citation type="submission" date="2020-12" db="EMBL/GenBank/DDBJ databases">
        <title>Desulfobium dissulfuricans gen. nov., sp. nov., a novel mesophilic, sulfate-reducing bacterium isolated from a deep-sea hydrothermal vent.</title>
        <authorList>
            <person name="Hashimoto Y."/>
            <person name="Tame A."/>
            <person name="Sawayama S."/>
            <person name="Miyazaki J."/>
            <person name="Takai K."/>
            <person name="Nakagawa S."/>
        </authorList>
    </citation>
    <scope>NUCLEOTIDE SEQUENCE</scope>
    <source>
        <strain evidence="2">GF1</strain>
    </source>
</reference>
<name>A0A915TZP1_9BACT</name>